<keyword evidence="3" id="KW-1185">Reference proteome</keyword>
<dbReference type="CDD" id="cd02209">
    <property type="entry name" value="cupin_XRE_C"/>
    <property type="match status" value="1"/>
</dbReference>
<evidence type="ECO:0000313" key="3">
    <source>
        <dbReference type="Proteomes" id="UP001501758"/>
    </source>
</evidence>
<dbReference type="InterPro" id="IPR014710">
    <property type="entry name" value="RmlC-like_jellyroll"/>
</dbReference>
<evidence type="ECO:0000313" key="2">
    <source>
        <dbReference type="EMBL" id="GAA0723624.1"/>
    </source>
</evidence>
<dbReference type="Gene3D" id="2.60.120.10">
    <property type="entry name" value="Jelly Rolls"/>
    <property type="match status" value="1"/>
</dbReference>
<protein>
    <recommendedName>
        <fullName evidence="1">Cupin type-2 domain-containing protein</fullName>
    </recommendedName>
</protein>
<feature type="domain" description="Cupin type-2" evidence="1">
    <location>
        <begin position="222"/>
        <end position="270"/>
    </location>
</feature>
<accession>A0ABP3U3Q4</accession>
<organism evidence="2 3">
    <name type="scientific">Aquimarina litoralis</name>
    <dbReference type="NCBI Taxonomy" id="584605"/>
    <lineage>
        <taxon>Bacteria</taxon>
        <taxon>Pseudomonadati</taxon>
        <taxon>Bacteroidota</taxon>
        <taxon>Flavobacteriia</taxon>
        <taxon>Flavobacteriales</taxon>
        <taxon>Flavobacteriaceae</taxon>
        <taxon>Aquimarina</taxon>
    </lineage>
</organism>
<reference evidence="3" key="1">
    <citation type="journal article" date="2019" name="Int. J. Syst. Evol. Microbiol.">
        <title>The Global Catalogue of Microorganisms (GCM) 10K type strain sequencing project: providing services to taxonomists for standard genome sequencing and annotation.</title>
        <authorList>
            <consortium name="The Broad Institute Genomics Platform"/>
            <consortium name="The Broad Institute Genome Sequencing Center for Infectious Disease"/>
            <person name="Wu L."/>
            <person name="Ma J."/>
        </authorList>
    </citation>
    <scope>NUCLEOTIDE SEQUENCE [LARGE SCALE GENOMIC DNA]</scope>
    <source>
        <strain evidence="3">JCM 15974</strain>
    </source>
</reference>
<evidence type="ECO:0000259" key="1">
    <source>
        <dbReference type="Pfam" id="PF07883"/>
    </source>
</evidence>
<sequence>MKTLKTYLFTVLSLIGVYNLLATENSISNGGLVHSCYITDNDAELILRSFVDDYTKDRYASEPRVVGIEVPDYGSWTVEITGQKTKEKWGVTLEKGLPQKPTYVYSIEFETLKAIHIGAINALTAQGKAFAGDYTPMSVREMDGFTPSEIDDSNLNAFSFHFWTKGFPEIIPFKESTTRKAHGSNFTIFYYEKGLRTAWYRILPGERVRDDAREQAAPFPMLGVTIKGTIEGEVDGERITVSEGNTVFIPANVNHKWWNEKDEAVEVILIMFGKGA</sequence>
<dbReference type="InterPro" id="IPR011051">
    <property type="entry name" value="RmlC_Cupin_sf"/>
</dbReference>
<proteinExistence type="predicted"/>
<dbReference type="Proteomes" id="UP001501758">
    <property type="component" value="Unassembled WGS sequence"/>
</dbReference>
<comment type="caution">
    <text evidence="2">The sequence shown here is derived from an EMBL/GenBank/DDBJ whole genome shotgun (WGS) entry which is preliminary data.</text>
</comment>
<dbReference type="InterPro" id="IPR013096">
    <property type="entry name" value="Cupin_2"/>
</dbReference>
<name>A0ABP3U3Q4_9FLAO</name>
<dbReference type="Pfam" id="PF07883">
    <property type="entry name" value="Cupin_2"/>
    <property type="match status" value="1"/>
</dbReference>
<dbReference type="SUPFAM" id="SSF51182">
    <property type="entry name" value="RmlC-like cupins"/>
    <property type="match status" value="1"/>
</dbReference>
<dbReference type="RefSeq" id="WP_343912845.1">
    <property type="nucleotide sequence ID" value="NZ_BAAAGE010000002.1"/>
</dbReference>
<dbReference type="EMBL" id="BAAAGE010000002">
    <property type="protein sequence ID" value="GAA0723624.1"/>
    <property type="molecule type" value="Genomic_DNA"/>
</dbReference>
<gene>
    <name evidence="2" type="ORF">GCM10009430_27270</name>
</gene>